<dbReference type="EMBL" id="BK015691">
    <property type="protein sequence ID" value="DAE20300.1"/>
    <property type="molecule type" value="Genomic_DNA"/>
</dbReference>
<evidence type="ECO:0000313" key="3">
    <source>
        <dbReference type="EMBL" id="DAE20300.1"/>
    </source>
</evidence>
<feature type="transmembrane region" description="Helical" evidence="2">
    <location>
        <begin position="6"/>
        <end position="25"/>
    </location>
</feature>
<evidence type="ECO:0000256" key="1">
    <source>
        <dbReference type="SAM" id="Coils"/>
    </source>
</evidence>
<protein>
    <submittedName>
        <fullName evidence="3">Uncharacterized protein</fullName>
    </submittedName>
</protein>
<keyword evidence="2" id="KW-1133">Transmembrane helix</keyword>
<accession>A0A8S5QNW2</accession>
<proteinExistence type="predicted"/>
<evidence type="ECO:0000256" key="2">
    <source>
        <dbReference type="SAM" id="Phobius"/>
    </source>
</evidence>
<keyword evidence="2" id="KW-0812">Transmembrane</keyword>
<name>A0A8S5QNW2_9CAUD</name>
<keyword evidence="1" id="KW-0175">Coiled coil</keyword>
<sequence length="83" mass="9398">MQEWTVVGVVVVLVGLIGSVSGPLIKLNGNITKLTVAVDNFQRALDKLEGENRESHKIFYKRLDCHDKELAQHEQRLKALEEE</sequence>
<feature type="coiled-coil region" evidence="1">
    <location>
        <begin position="31"/>
        <end position="83"/>
    </location>
</feature>
<keyword evidence="2" id="KW-0472">Membrane</keyword>
<reference evidence="3" key="1">
    <citation type="journal article" date="2021" name="Proc. Natl. Acad. Sci. U.S.A.">
        <title>A Catalog of Tens of Thousands of Viruses from Human Metagenomes Reveals Hidden Associations with Chronic Diseases.</title>
        <authorList>
            <person name="Tisza M.J."/>
            <person name="Buck C.B."/>
        </authorList>
    </citation>
    <scope>NUCLEOTIDE SEQUENCE</scope>
    <source>
        <strain evidence="3">CtQad106</strain>
    </source>
</reference>
<organism evidence="3">
    <name type="scientific">Ackermannviridae sp. ctQad106</name>
    <dbReference type="NCBI Taxonomy" id="2826820"/>
    <lineage>
        <taxon>Viruses</taxon>
        <taxon>Duplodnaviria</taxon>
        <taxon>Heunggongvirae</taxon>
        <taxon>Uroviricota</taxon>
        <taxon>Caudoviricetes</taxon>
        <taxon>Pantevenvirales</taxon>
        <taxon>Ackermannviridae</taxon>
    </lineage>
</organism>